<evidence type="ECO:0000313" key="2">
    <source>
        <dbReference type="EMBL" id="GMN36048.1"/>
    </source>
</evidence>
<reference evidence="2" key="1">
    <citation type="submission" date="2023-07" db="EMBL/GenBank/DDBJ databases">
        <title>draft genome sequence of fig (Ficus carica).</title>
        <authorList>
            <person name="Takahashi T."/>
            <person name="Nishimura K."/>
        </authorList>
    </citation>
    <scope>NUCLEOTIDE SEQUENCE</scope>
</reference>
<dbReference type="EMBL" id="BTGU01002259">
    <property type="protein sequence ID" value="GMN36048.1"/>
    <property type="molecule type" value="Genomic_DNA"/>
</dbReference>
<name>A0AA87ZGV6_FICCA</name>
<protein>
    <submittedName>
        <fullName evidence="2">Uncharacterized protein</fullName>
    </submittedName>
</protein>
<organism evidence="2 3">
    <name type="scientific">Ficus carica</name>
    <name type="common">Common fig</name>
    <dbReference type="NCBI Taxonomy" id="3494"/>
    <lineage>
        <taxon>Eukaryota</taxon>
        <taxon>Viridiplantae</taxon>
        <taxon>Streptophyta</taxon>
        <taxon>Embryophyta</taxon>
        <taxon>Tracheophyta</taxon>
        <taxon>Spermatophyta</taxon>
        <taxon>Magnoliopsida</taxon>
        <taxon>eudicotyledons</taxon>
        <taxon>Gunneridae</taxon>
        <taxon>Pentapetalae</taxon>
        <taxon>rosids</taxon>
        <taxon>fabids</taxon>
        <taxon>Rosales</taxon>
        <taxon>Moraceae</taxon>
        <taxon>Ficeae</taxon>
        <taxon>Ficus</taxon>
    </lineage>
</organism>
<evidence type="ECO:0000256" key="1">
    <source>
        <dbReference type="SAM" id="MobiDB-lite"/>
    </source>
</evidence>
<dbReference type="AlphaFoldDB" id="A0AA87ZGV6"/>
<sequence>MSGKKRLSFSSSTKTTSHDQQTRGQQSEGQQSEGQQSQATLVSSSSPVFEREHVIESTLQERQLIENPVTEKQKQSKFRGATRNLGIEKLVAKDGKLSINYRETELRVHGTHASKFANAIGSIVRHYCPLHYSGWRNVPDDAKKVCIEKLKKKSVAGASNREKSGAYMGGSKSLIQHLNEYPNTQSSSDSTSSGKYLDVFKLTHWSEKHGWQTDRAEADYQRLMEVRNERLSQLPEGSQLDSDDEEDIYSQVLINERYEKYEFKCGTGPVIKKRQLSGSGGTTQRLLVENLRTEVADHKQRVI</sequence>
<comment type="caution">
    <text evidence="2">The sequence shown here is derived from an EMBL/GenBank/DDBJ whole genome shotgun (WGS) entry which is preliminary data.</text>
</comment>
<accession>A0AA87ZGV6</accession>
<proteinExistence type="predicted"/>
<feature type="compositionally biased region" description="Low complexity" evidence="1">
    <location>
        <begin position="22"/>
        <end position="38"/>
    </location>
</feature>
<feature type="region of interest" description="Disordered" evidence="1">
    <location>
        <begin position="1"/>
        <end position="48"/>
    </location>
</feature>
<evidence type="ECO:0000313" key="3">
    <source>
        <dbReference type="Proteomes" id="UP001187192"/>
    </source>
</evidence>
<dbReference type="Proteomes" id="UP001187192">
    <property type="component" value="Unassembled WGS sequence"/>
</dbReference>
<gene>
    <name evidence="2" type="ORF">TIFTF001_042349</name>
</gene>
<keyword evidence="3" id="KW-1185">Reference proteome</keyword>
<feature type="non-terminal residue" evidence="2">
    <location>
        <position position="303"/>
    </location>
</feature>